<organism evidence="1 2">
    <name type="scientific">Cajanus cajan</name>
    <name type="common">Pigeon pea</name>
    <name type="synonym">Cajanus indicus</name>
    <dbReference type="NCBI Taxonomy" id="3821"/>
    <lineage>
        <taxon>Eukaryota</taxon>
        <taxon>Viridiplantae</taxon>
        <taxon>Streptophyta</taxon>
        <taxon>Embryophyta</taxon>
        <taxon>Tracheophyta</taxon>
        <taxon>Spermatophyta</taxon>
        <taxon>Magnoliopsida</taxon>
        <taxon>eudicotyledons</taxon>
        <taxon>Gunneridae</taxon>
        <taxon>Pentapetalae</taxon>
        <taxon>rosids</taxon>
        <taxon>fabids</taxon>
        <taxon>Fabales</taxon>
        <taxon>Fabaceae</taxon>
        <taxon>Papilionoideae</taxon>
        <taxon>50 kb inversion clade</taxon>
        <taxon>NPAAA clade</taxon>
        <taxon>indigoferoid/millettioid clade</taxon>
        <taxon>Phaseoleae</taxon>
        <taxon>Cajanus</taxon>
    </lineage>
</organism>
<dbReference type="PANTHER" id="PTHR33018:SF34">
    <property type="entry name" value="OS02G0472350 PROTEIN"/>
    <property type="match status" value="1"/>
</dbReference>
<accession>A0A151QL49</accession>
<dbReference type="STRING" id="3821.A0A151QL49"/>
<reference evidence="1" key="1">
    <citation type="journal article" date="2012" name="Nat. Biotechnol.">
        <title>Draft genome sequence of pigeonpea (Cajanus cajan), an orphan legume crop of resource-poor farmers.</title>
        <authorList>
            <person name="Varshney R.K."/>
            <person name="Chen W."/>
            <person name="Li Y."/>
            <person name="Bharti A.K."/>
            <person name="Saxena R.K."/>
            <person name="Schlueter J.A."/>
            <person name="Donoghue M.T."/>
            <person name="Azam S."/>
            <person name="Fan G."/>
            <person name="Whaley A.M."/>
            <person name="Farmer A.D."/>
            <person name="Sheridan J."/>
            <person name="Iwata A."/>
            <person name="Tuteja R."/>
            <person name="Penmetsa R.V."/>
            <person name="Wu W."/>
            <person name="Upadhyaya H.D."/>
            <person name="Yang S.P."/>
            <person name="Shah T."/>
            <person name="Saxena K.B."/>
            <person name="Michael T."/>
            <person name="McCombie W.R."/>
            <person name="Yang B."/>
            <person name="Zhang G."/>
            <person name="Yang H."/>
            <person name="Wang J."/>
            <person name="Spillane C."/>
            <person name="Cook D.R."/>
            <person name="May G.D."/>
            <person name="Xu X."/>
            <person name="Jackson S.A."/>
        </authorList>
    </citation>
    <scope>NUCLEOTIDE SEQUENCE [LARGE SCALE GENOMIC DNA]</scope>
</reference>
<protein>
    <submittedName>
        <fullName evidence="1">Uncharacterized protein</fullName>
    </submittedName>
</protein>
<dbReference type="Proteomes" id="UP000075243">
    <property type="component" value="Unassembled WGS sequence"/>
</dbReference>
<dbReference type="Gramene" id="C.cajan_47715.t">
    <property type="protein sequence ID" value="C.cajan_47715.t"/>
    <property type="gene ID" value="C.cajan_47715"/>
</dbReference>
<keyword evidence="2" id="KW-1185">Reference proteome</keyword>
<evidence type="ECO:0000313" key="2">
    <source>
        <dbReference type="Proteomes" id="UP000075243"/>
    </source>
</evidence>
<sequence length="175" mass="19354">MWIAAQTKSDGKMTFESARVIADKIKGLVEQTTQGSFVPHGRDDILTTAIGRPEHAGRVRGNGGSWSHRDYFGAPPLRSSTVDSCSQEAMQRMEMLFEQKLKNIHSQQQTAVAHDGVRVSTKRSYAALDPSREQTHTDVPNQCELYVEDDPPRLLAIGRVFKGGSTTHGVPLESY</sequence>
<dbReference type="PANTHER" id="PTHR33018">
    <property type="entry name" value="OS10G0338966 PROTEIN-RELATED"/>
    <property type="match status" value="1"/>
</dbReference>
<proteinExistence type="predicted"/>
<evidence type="ECO:0000313" key="1">
    <source>
        <dbReference type="EMBL" id="KYP31020.1"/>
    </source>
</evidence>
<dbReference type="AlphaFoldDB" id="A0A151QL49"/>
<name>A0A151QL49_CAJCA</name>
<dbReference type="EMBL" id="KQ486668">
    <property type="protein sequence ID" value="KYP31020.1"/>
    <property type="molecule type" value="Genomic_DNA"/>
</dbReference>
<gene>
    <name evidence="1" type="ORF">KK1_049229</name>
</gene>